<evidence type="ECO:0000256" key="3">
    <source>
        <dbReference type="ARBA" id="ARBA00022737"/>
    </source>
</evidence>
<dbReference type="InterPro" id="IPR036383">
    <property type="entry name" value="TSP1_rpt_sf"/>
</dbReference>
<dbReference type="PROSITE" id="PS51092">
    <property type="entry name" value="FN2_2"/>
    <property type="match status" value="1"/>
</dbReference>
<feature type="disulfide bond" evidence="9">
    <location>
        <begin position="436"/>
        <end position="462"/>
    </location>
</feature>
<proteinExistence type="evidence at transcript level"/>
<dbReference type="GO" id="GO:0004222">
    <property type="term" value="F:metalloendopeptidase activity"/>
    <property type="evidence" value="ECO:0007669"/>
    <property type="project" value="UniProtKB-UniRule"/>
</dbReference>
<evidence type="ECO:0000256" key="2">
    <source>
        <dbReference type="ARBA" id="ARBA00022723"/>
    </source>
</evidence>
<feature type="binding site" evidence="10">
    <location>
        <position position="199"/>
    </location>
    <ligand>
        <name>Zn(2+)</name>
        <dbReference type="ChEBI" id="CHEBI:29105"/>
        <note>catalytic</note>
    </ligand>
</feature>
<keyword evidence="11" id="KW-0732">Signal</keyword>
<keyword evidence="4 10" id="KW-0378">Hydrolase</keyword>
<sequence>MVTMAFPLRLGVIFVLVMKIAFMDLSSTAPGSERDEHMITRREIVEDDHPNVMDRILTINKGLKRKWRMYQGDIKLAKIDKKMMKAEEKTRQPLVKRGQIRNRRFIWRTRVIYYTISKKLKRDARRAIYGAMREIRRLSCIKFKRKKRWQKKMKYYLRFVKRAGCWSFVGRKYKSKKGQKLSVGEGCEYKSIVLHELVHALGFWHEQSRPDRDKYIKILWENIKKKKAKNFRKLTYWEVDDFSPYDVDSMMHYSLYTFSKNDKPTIQIIKTPWRDIGEKEKLTRTDVMQINALYNCKVKGGGWSKWSNYSPCDQKCRRTKERFCMSKDIADCPGANTYGVQSFYAKCRDDQCNTPVDGHWGKWNSWTWCKPYRERRIYGRRSRRRKCNNPKPRFGGKKCKGRRKRYRRCRLEVLPRTLDFDGLVETRGGTAEHEPCFFPFQYEGVMYRGCIDKHSWARKYWCGTTPNVDEDNAWGYCVLKRRRRRRRRRF</sequence>
<keyword evidence="7 9" id="KW-1015">Disulfide bond</keyword>
<evidence type="ECO:0000259" key="12">
    <source>
        <dbReference type="PROSITE" id="PS51092"/>
    </source>
</evidence>
<dbReference type="Gene3D" id="3.40.390.10">
    <property type="entry name" value="Collagenase (Catalytic Domain)"/>
    <property type="match status" value="1"/>
</dbReference>
<comment type="cofactor">
    <cofactor evidence="10 11">
        <name>Zn(2+)</name>
        <dbReference type="ChEBI" id="CHEBI:29105"/>
    </cofactor>
    <text evidence="10 11">Binds 1 zinc ion per subunit.</text>
</comment>
<feature type="signal peptide" evidence="11">
    <location>
        <begin position="1"/>
        <end position="28"/>
    </location>
</feature>
<dbReference type="InterPro" id="IPR024079">
    <property type="entry name" value="MetalloPept_cat_dom_sf"/>
</dbReference>
<evidence type="ECO:0000259" key="13">
    <source>
        <dbReference type="PROSITE" id="PS51864"/>
    </source>
</evidence>
<evidence type="ECO:0000256" key="4">
    <source>
        <dbReference type="ARBA" id="ARBA00022801"/>
    </source>
</evidence>
<feature type="domain" description="Peptidase M12A" evidence="13">
    <location>
        <begin position="98"/>
        <end position="297"/>
    </location>
</feature>
<dbReference type="PROSITE" id="PS51864">
    <property type="entry name" value="ASTACIN"/>
    <property type="match status" value="1"/>
</dbReference>
<feature type="binding site" evidence="10">
    <location>
        <position position="195"/>
    </location>
    <ligand>
        <name>Zn(2+)</name>
        <dbReference type="ChEBI" id="CHEBI:29105"/>
        <note>catalytic</note>
    </ligand>
</feature>
<reference evidence="14" key="2">
    <citation type="submission" date="2020-07" db="EMBL/GenBank/DDBJ databases">
        <authorList>
            <person name="Klompen A.L."/>
            <person name="Macrander J."/>
            <person name="Reitzel A.M."/>
            <person name="Stampar S.N."/>
        </authorList>
    </citation>
    <scope>NUCLEOTIDE SEQUENCE</scope>
</reference>
<dbReference type="InterPro" id="IPR006026">
    <property type="entry name" value="Peptidase_Metallo"/>
</dbReference>
<dbReference type="InterPro" id="IPR013806">
    <property type="entry name" value="Kringle-like"/>
</dbReference>
<evidence type="ECO:0000256" key="11">
    <source>
        <dbReference type="RuleBase" id="RU361183"/>
    </source>
</evidence>
<keyword evidence="6 10" id="KW-0482">Metalloprotease</keyword>
<keyword evidence="3" id="KW-0677">Repeat</keyword>
<protein>
    <recommendedName>
        <fullName evidence="11">Metalloendopeptidase</fullName>
        <ecNumber evidence="11">3.4.24.-</ecNumber>
    </recommendedName>
</protein>
<evidence type="ECO:0000256" key="8">
    <source>
        <dbReference type="ARBA" id="ARBA00023180"/>
    </source>
</evidence>
<feature type="binding site" evidence="10">
    <location>
        <position position="205"/>
    </location>
    <ligand>
        <name>Zn(2+)</name>
        <dbReference type="ChEBI" id="CHEBI:29105"/>
        <note>catalytic</note>
    </ligand>
</feature>
<evidence type="ECO:0000256" key="9">
    <source>
        <dbReference type="PROSITE-ProRule" id="PRU00479"/>
    </source>
</evidence>
<evidence type="ECO:0000256" key="1">
    <source>
        <dbReference type="ARBA" id="ARBA00022670"/>
    </source>
</evidence>
<dbReference type="GO" id="GO:0008270">
    <property type="term" value="F:zinc ion binding"/>
    <property type="evidence" value="ECO:0007669"/>
    <property type="project" value="UniProtKB-UniRule"/>
</dbReference>
<name>A0A7G7WYR9_9CNID</name>
<dbReference type="EMBL" id="MT747474">
    <property type="protein sequence ID" value="QNH72408.1"/>
    <property type="molecule type" value="mRNA"/>
</dbReference>
<dbReference type="PANTHER" id="PTHR10127:SF780">
    <property type="entry name" value="METALLOENDOPEPTIDASE"/>
    <property type="match status" value="1"/>
</dbReference>
<evidence type="ECO:0000256" key="7">
    <source>
        <dbReference type="ARBA" id="ARBA00023157"/>
    </source>
</evidence>
<dbReference type="PANTHER" id="PTHR10127">
    <property type="entry name" value="DISCOIDIN, CUB, EGF, LAMININ , AND ZINC METALLOPROTEASE DOMAIN CONTAINING"/>
    <property type="match status" value="1"/>
</dbReference>
<dbReference type="AlphaFoldDB" id="A0A7G7WYR9"/>
<dbReference type="InterPro" id="IPR001506">
    <property type="entry name" value="Peptidase_M12A"/>
</dbReference>
<keyword evidence="5 10" id="KW-0862">Zinc</keyword>
<dbReference type="CDD" id="cd04280">
    <property type="entry name" value="ZnMc_astacin_like"/>
    <property type="match status" value="1"/>
</dbReference>
<keyword evidence="8" id="KW-0325">Glycoprotein</keyword>
<feature type="disulfide bond" evidence="10">
    <location>
        <begin position="165"/>
        <end position="187"/>
    </location>
</feature>
<feature type="active site" evidence="10">
    <location>
        <position position="196"/>
    </location>
</feature>
<dbReference type="SMART" id="SM00209">
    <property type="entry name" value="TSP1"/>
    <property type="match status" value="2"/>
</dbReference>
<dbReference type="InterPro" id="IPR036943">
    <property type="entry name" value="FN_type2_sf"/>
</dbReference>
<dbReference type="CDD" id="cd00062">
    <property type="entry name" value="FN2"/>
    <property type="match status" value="1"/>
</dbReference>
<dbReference type="PRINTS" id="PR00480">
    <property type="entry name" value="ASTACIN"/>
</dbReference>
<dbReference type="GO" id="GO:0006508">
    <property type="term" value="P:proteolysis"/>
    <property type="evidence" value="ECO:0007669"/>
    <property type="project" value="UniProtKB-KW"/>
</dbReference>
<keyword evidence="2 10" id="KW-0479">Metal-binding</keyword>
<dbReference type="SMART" id="SM00235">
    <property type="entry name" value="ZnMc"/>
    <property type="match status" value="1"/>
</dbReference>
<dbReference type="Gene3D" id="2.10.10.10">
    <property type="entry name" value="Fibronectin, type II, collagen-binding"/>
    <property type="match status" value="1"/>
</dbReference>
<dbReference type="Pfam" id="PF01400">
    <property type="entry name" value="Astacin"/>
    <property type="match status" value="1"/>
</dbReference>
<feature type="domain" description="Fibronectin type-II" evidence="12">
    <location>
        <begin position="431"/>
        <end position="479"/>
    </location>
</feature>
<dbReference type="EC" id="3.4.24.-" evidence="11"/>
<dbReference type="PRINTS" id="PR01705">
    <property type="entry name" value="TSP1REPEAT"/>
</dbReference>
<evidence type="ECO:0000256" key="10">
    <source>
        <dbReference type="PROSITE-ProRule" id="PRU01211"/>
    </source>
</evidence>
<reference evidence="14" key="1">
    <citation type="journal article" date="2020" name="Mar. Drugs">
        <title>Transcriptomic Analysis of Four Cerianthid (Cnidaria, Ceriantharia) Venoms.</title>
        <authorList>
            <person name="Klompen A.M.L."/>
            <person name="Macrander J."/>
            <person name="Reitzel A.M."/>
            <person name="Stampar S.N."/>
        </authorList>
    </citation>
    <scope>NUCLEOTIDE SEQUENCE</scope>
</reference>
<dbReference type="SUPFAM" id="SSF57440">
    <property type="entry name" value="Kringle-like"/>
    <property type="match status" value="1"/>
</dbReference>
<feature type="disulfide bond" evidence="9">
    <location>
        <begin position="450"/>
        <end position="477"/>
    </location>
</feature>
<dbReference type="SMART" id="SM00059">
    <property type="entry name" value="FN2"/>
    <property type="match status" value="1"/>
</dbReference>
<dbReference type="InterPro" id="IPR034035">
    <property type="entry name" value="Astacin-like_dom"/>
</dbReference>
<dbReference type="SUPFAM" id="SSF55486">
    <property type="entry name" value="Metalloproteases ('zincins'), catalytic domain"/>
    <property type="match status" value="1"/>
</dbReference>
<dbReference type="Gene3D" id="2.20.100.10">
    <property type="entry name" value="Thrombospondin type-1 (TSP1) repeat"/>
    <property type="match status" value="1"/>
</dbReference>
<feature type="chain" id="PRO_5029038490" description="Metalloendopeptidase" evidence="11">
    <location>
        <begin position="29"/>
        <end position="490"/>
    </location>
</feature>
<evidence type="ECO:0000313" key="14">
    <source>
        <dbReference type="EMBL" id="QNH72408.1"/>
    </source>
</evidence>
<evidence type="ECO:0000256" key="6">
    <source>
        <dbReference type="ARBA" id="ARBA00023049"/>
    </source>
</evidence>
<dbReference type="InterPro" id="IPR000562">
    <property type="entry name" value="FN_type2_dom"/>
</dbReference>
<accession>A0A7G7WYR9</accession>
<evidence type="ECO:0000256" key="5">
    <source>
        <dbReference type="ARBA" id="ARBA00022833"/>
    </source>
</evidence>
<dbReference type="PROSITE" id="PS50092">
    <property type="entry name" value="TSP1"/>
    <property type="match status" value="1"/>
</dbReference>
<comment type="caution">
    <text evidence="10">Lacks conserved residue(s) required for the propagation of feature annotation.</text>
</comment>
<organism evidence="14">
    <name type="scientific">Isarachnanthus nocturnus</name>
    <dbReference type="NCBI Taxonomy" id="1240238"/>
    <lineage>
        <taxon>Eukaryota</taxon>
        <taxon>Metazoa</taxon>
        <taxon>Cnidaria</taxon>
        <taxon>Anthozoa</taxon>
        <taxon>Ceriantharia</taxon>
        <taxon>Penicillaria (in: tube anenomes)</taxon>
        <taxon>Arachnactidae</taxon>
        <taxon>Isarachnanthus</taxon>
    </lineage>
</organism>
<dbReference type="InterPro" id="IPR000884">
    <property type="entry name" value="TSP1_rpt"/>
</dbReference>
<dbReference type="SUPFAM" id="SSF82895">
    <property type="entry name" value="TSP-1 type 1 repeat"/>
    <property type="match status" value="1"/>
</dbReference>
<keyword evidence="1 10" id="KW-0645">Protease</keyword>
<dbReference type="Pfam" id="PF00040">
    <property type="entry name" value="fn2"/>
    <property type="match status" value="1"/>
</dbReference>